<dbReference type="GO" id="GO:0009611">
    <property type="term" value="P:response to wounding"/>
    <property type="evidence" value="ECO:0007669"/>
    <property type="project" value="InterPro"/>
</dbReference>
<dbReference type="OrthoDB" id="580986at2759"/>
<comment type="similarity">
    <text evidence="1">Belongs to the protease inhibitor I13 (potato type I serine protease inhibitor) family.</text>
</comment>
<dbReference type="Pfam" id="PF00280">
    <property type="entry name" value="potato_inhibit"/>
    <property type="match status" value="1"/>
</dbReference>
<dbReference type="InterPro" id="IPR036354">
    <property type="entry name" value="Prot_inh_pot1_sf"/>
</dbReference>
<dbReference type="AlphaFoldDB" id="A0A1E5VDM8"/>
<sequence>MLRIGEGGLKTSYVAGGGGHGFFTAAAKINSNQPDMVMEVHKVGEHMDPGYNPKRVRIFINNEAIVAQTPVVG</sequence>
<keyword evidence="2" id="KW-0646">Protease inhibitor</keyword>
<dbReference type="GO" id="GO:0004867">
    <property type="term" value="F:serine-type endopeptidase inhibitor activity"/>
    <property type="evidence" value="ECO:0007669"/>
    <property type="project" value="UniProtKB-KW"/>
</dbReference>
<reference evidence="4 5" key="1">
    <citation type="submission" date="2016-09" db="EMBL/GenBank/DDBJ databases">
        <title>The draft genome of Dichanthelium oligosanthes: A C3 panicoid grass species.</title>
        <authorList>
            <person name="Studer A.J."/>
            <person name="Schnable J.C."/>
            <person name="Brutnell T.P."/>
        </authorList>
    </citation>
    <scope>NUCLEOTIDE SEQUENCE [LARGE SCALE GENOMIC DNA]</scope>
    <source>
        <strain evidence="5">cv. Kellogg 1175</strain>
        <tissue evidence="4">Leaf</tissue>
    </source>
</reference>
<accession>A0A1E5VDM8</accession>
<evidence type="ECO:0000313" key="4">
    <source>
        <dbReference type="EMBL" id="OEL23252.1"/>
    </source>
</evidence>
<dbReference type="InterPro" id="IPR000864">
    <property type="entry name" value="Prot_inh_pot1"/>
</dbReference>
<dbReference type="EMBL" id="LWDX02042991">
    <property type="protein sequence ID" value="OEL23252.1"/>
    <property type="molecule type" value="Genomic_DNA"/>
</dbReference>
<gene>
    <name evidence="4" type="ORF">BAE44_0015728</name>
</gene>
<evidence type="ECO:0000313" key="5">
    <source>
        <dbReference type="Proteomes" id="UP000095767"/>
    </source>
</evidence>
<keyword evidence="5" id="KW-1185">Reference proteome</keyword>
<protein>
    <submittedName>
        <fullName evidence="4">Uncharacterized protein</fullName>
    </submittedName>
</protein>
<name>A0A1E5VDM8_9POAL</name>
<organism evidence="4 5">
    <name type="scientific">Dichanthelium oligosanthes</name>
    <dbReference type="NCBI Taxonomy" id="888268"/>
    <lineage>
        <taxon>Eukaryota</taxon>
        <taxon>Viridiplantae</taxon>
        <taxon>Streptophyta</taxon>
        <taxon>Embryophyta</taxon>
        <taxon>Tracheophyta</taxon>
        <taxon>Spermatophyta</taxon>
        <taxon>Magnoliopsida</taxon>
        <taxon>Liliopsida</taxon>
        <taxon>Poales</taxon>
        <taxon>Poaceae</taxon>
        <taxon>PACMAD clade</taxon>
        <taxon>Panicoideae</taxon>
        <taxon>Panicodae</taxon>
        <taxon>Paniceae</taxon>
        <taxon>Dichantheliinae</taxon>
        <taxon>Dichanthelium</taxon>
    </lineage>
</organism>
<keyword evidence="3" id="KW-0722">Serine protease inhibitor</keyword>
<evidence type="ECO:0000256" key="1">
    <source>
        <dbReference type="ARBA" id="ARBA00008210"/>
    </source>
</evidence>
<dbReference type="Gene3D" id="3.30.10.10">
    <property type="entry name" value="Trypsin Inhibitor V, subunit A"/>
    <property type="match status" value="1"/>
</dbReference>
<proteinExistence type="inferred from homology"/>
<dbReference type="Proteomes" id="UP000095767">
    <property type="component" value="Unassembled WGS sequence"/>
</dbReference>
<dbReference type="SUPFAM" id="SSF54654">
    <property type="entry name" value="CI-2 family of serine protease inhibitors"/>
    <property type="match status" value="1"/>
</dbReference>
<comment type="caution">
    <text evidence="4">The sequence shown here is derived from an EMBL/GenBank/DDBJ whole genome shotgun (WGS) entry which is preliminary data.</text>
</comment>
<evidence type="ECO:0000256" key="2">
    <source>
        <dbReference type="ARBA" id="ARBA00022690"/>
    </source>
</evidence>
<evidence type="ECO:0000256" key="3">
    <source>
        <dbReference type="ARBA" id="ARBA00022900"/>
    </source>
</evidence>